<dbReference type="Proteomes" id="UP000824074">
    <property type="component" value="Unassembled WGS sequence"/>
</dbReference>
<organism evidence="1 2">
    <name type="scientific">Candidatus Aphodocola excrementigallinarum</name>
    <dbReference type="NCBI Taxonomy" id="2840670"/>
    <lineage>
        <taxon>Bacteria</taxon>
        <taxon>Bacillati</taxon>
        <taxon>Bacillota</taxon>
        <taxon>Bacilli</taxon>
        <taxon>Candidatus Aphodocola</taxon>
    </lineage>
</organism>
<reference evidence="1" key="1">
    <citation type="submission" date="2020-10" db="EMBL/GenBank/DDBJ databases">
        <authorList>
            <person name="Gilroy R."/>
        </authorList>
    </citation>
    <scope>NUCLEOTIDE SEQUENCE</scope>
    <source>
        <strain evidence="1">CHK193-30670</strain>
    </source>
</reference>
<reference evidence="1" key="2">
    <citation type="journal article" date="2021" name="PeerJ">
        <title>Extensive microbial diversity within the chicken gut microbiome revealed by metagenomics and culture.</title>
        <authorList>
            <person name="Gilroy R."/>
            <person name="Ravi A."/>
            <person name="Getino M."/>
            <person name="Pursley I."/>
            <person name="Horton D.L."/>
            <person name="Alikhan N.F."/>
            <person name="Baker D."/>
            <person name="Gharbi K."/>
            <person name="Hall N."/>
            <person name="Watson M."/>
            <person name="Adriaenssens E.M."/>
            <person name="Foster-Nyarko E."/>
            <person name="Jarju S."/>
            <person name="Secka A."/>
            <person name="Antonio M."/>
            <person name="Oren A."/>
            <person name="Chaudhuri R.R."/>
            <person name="La Ragione R."/>
            <person name="Hildebrand F."/>
            <person name="Pallen M.J."/>
        </authorList>
    </citation>
    <scope>NUCLEOTIDE SEQUENCE</scope>
    <source>
        <strain evidence="1">CHK193-30670</strain>
    </source>
</reference>
<dbReference type="AlphaFoldDB" id="A0A9D1LHK2"/>
<sequence>MKKYLFLLLLFIIYLILLQLSDENEVISYDELNTGSAVNVLVSFENGINSNNLSTLFNNYNKEYYVYALKVNDNKINLSCDLIDDCINEVYDEENNLFYLKYLTSGFKVDEIEFIAYKDEVLPFLNKNNLAYKIN</sequence>
<proteinExistence type="predicted"/>
<dbReference type="EMBL" id="DVMT01000013">
    <property type="protein sequence ID" value="HIU39835.1"/>
    <property type="molecule type" value="Genomic_DNA"/>
</dbReference>
<gene>
    <name evidence="1" type="ORF">IAB68_00845</name>
</gene>
<evidence type="ECO:0000313" key="2">
    <source>
        <dbReference type="Proteomes" id="UP000824074"/>
    </source>
</evidence>
<protein>
    <submittedName>
        <fullName evidence="1">Uncharacterized protein</fullName>
    </submittedName>
</protein>
<evidence type="ECO:0000313" key="1">
    <source>
        <dbReference type="EMBL" id="HIU39835.1"/>
    </source>
</evidence>
<accession>A0A9D1LHK2</accession>
<comment type="caution">
    <text evidence="1">The sequence shown here is derived from an EMBL/GenBank/DDBJ whole genome shotgun (WGS) entry which is preliminary data.</text>
</comment>
<name>A0A9D1LHK2_9FIRM</name>